<dbReference type="AlphaFoldDB" id="D6WAI7"/>
<reference evidence="1 2" key="1">
    <citation type="journal article" date="2008" name="Nature">
        <title>The genome of the model beetle and pest Tribolium castaneum.</title>
        <authorList>
            <consortium name="Tribolium Genome Sequencing Consortium"/>
            <person name="Richards S."/>
            <person name="Gibbs R.A."/>
            <person name="Weinstock G.M."/>
            <person name="Brown S.J."/>
            <person name="Denell R."/>
            <person name="Beeman R.W."/>
            <person name="Gibbs R."/>
            <person name="Beeman R.W."/>
            <person name="Brown S.J."/>
            <person name="Bucher G."/>
            <person name="Friedrich M."/>
            <person name="Grimmelikhuijzen C.J."/>
            <person name="Klingler M."/>
            <person name="Lorenzen M."/>
            <person name="Richards S."/>
            <person name="Roth S."/>
            <person name="Schroder R."/>
            <person name="Tautz D."/>
            <person name="Zdobnov E.M."/>
            <person name="Muzny D."/>
            <person name="Gibbs R.A."/>
            <person name="Weinstock G.M."/>
            <person name="Attaway T."/>
            <person name="Bell S."/>
            <person name="Buhay C.J."/>
            <person name="Chandrabose M.N."/>
            <person name="Chavez D."/>
            <person name="Clerk-Blankenburg K.P."/>
            <person name="Cree A."/>
            <person name="Dao M."/>
            <person name="Davis C."/>
            <person name="Chacko J."/>
            <person name="Dinh H."/>
            <person name="Dugan-Rocha S."/>
            <person name="Fowler G."/>
            <person name="Garner T.T."/>
            <person name="Garnes J."/>
            <person name="Gnirke A."/>
            <person name="Hawes A."/>
            <person name="Hernandez J."/>
            <person name="Hines S."/>
            <person name="Holder M."/>
            <person name="Hume J."/>
            <person name="Jhangiani S.N."/>
            <person name="Joshi V."/>
            <person name="Khan Z.M."/>
            <person name="Jackson L."/>
            <person name="Kovar C."/>
            <person name="Kowis A."/>
            <person name="Lee S."/>
            <person name="Lewis L.R."/>
            <person name="Margolis J."/>
            <person name="Morgan M."/>
            <person name="Nazareth L.V."/>
            <person name="Nguyen N."/>
            <person name="Okwuonu G."/>
            <person name="Parker D."/>
            <person name="Richards S."/>
            <person name="Ruiz S.J."/>
            <person name="Santibanez J."/>
            <person name="Savard J."/>
            <person name="Scherer S.E."/>
            <person name="Schneider B."/>
            <person name="Sodergren E."/>
            <person name="Tautz D."/>
            <person name="Vattahil S."/>
            <person name="Villasana D."/>
            <person name="White C.S."/>
            <person name="Wright R."/>
            <person name="Park Y."/>
            <person name="Beeman R.W."/>
            <person name="Lord J."/>
            <person name="Oppert B."/>
            <person name="Lorenzen M."/>
            <person name="Brown S."/>
            <person name="Wang L."/>
            <person name="Savard J."/>
            <person name="Tautz D."/>
            <person name="Richards S."/>
            <person name="Weinstock G."/>
            <person name="Gibbs R.A."/>
            <person name="Liu Y."/>
            <person name="Worley K."/>
            <person name="Weinstock G."/>
            <person name="Elsik C.G."/>
            <person name="Reese J.T."/>
            <person name="Elhaik E."/>
            <person name="Landan G."/>
            <person name="Graur D."/>
            <person name="Arensburger P."/>
            <person name="Atkinson P."/>
            <person name="Beeman R.W."/>
            <person name="Beidler J."/>
            <person name="Brown S.J."/>
            <person name="Demuth J.P."/>
            <person name="Drury D.W."/>
            <person name="Du Y.Z."/>
            <person name="Fujiwara H."/>
            <person name="Lorenzen M."/>
            <person name="Maselli V."/>
            <person name="Osanai M."/>
            <person name="Park Y."/>
            <person name="Robertson H.M."/>
            <person name="Tu Z."/>
            <person name="Wang J.J."/>
            <person name="Wang S."/>
            <person name="Richards S."/>
            <person name="Song H."/>
            <person name="Zhang L."/>
            <person name="Sodergren E."/>
            <person name="Werner D."/>
            <person name="Stanke M."/>
            <person name="Morgenstern B."/>
            <person name="Solovyev V."/>
            <person name="Kosarev P."/>
            <person name="Brown G."/>
            <person name="Chen H.C."/>
            <person name="Ermolaeva O."/>
            <person name="Hlavina W."/>
            <person name="Kapustin Y."/>
            <person name="Kiryutin B."/>
            <person name="Kitts P."/>
            <person name="Maglott D."/>
            <person name="Pruitt K."/>
            <person name="Sapojnikov V."/>
            <person name="Souvorov A."/>
            <person name="Mackey A.J."/>
            <person name="Waterhouse R.M."/>
            <person name="Wyder S."/>
            <person name="Zdobnov E.M."/>
            <person name="Zdobnov E.M."/>
            <person name="Wyder S."/>
            <person name="Kriventseva E.V."/>
            <person name="Kadowaki T."/>
            <person name="Bork P."/>
            <person name="Aranda M."/>
            <person name="Bao R."/>
            <person name="Beermann A."/>
            <person name="Berns N."/>
            <person name="Bolognesi R."/>
            <person name="Bonneton F."/>
            <person name="Bopp D."/>
            <person name="Brown S.J."/>
            <person name="Bucher G."/>
            <person name="Butts T."/>
            <person name="Chaumot A."/>
            <person name="Denell R.E."/>
            <person name="Ferrier D.E."/>
            <person name="Friedrich M."/>
            <person name="Gordon C.M."/>
            <person name="Jindra M."/>
            <person name="Klingler M."/>
            <person name="Lan Q."/>
            <person name="Lattorff H.M."/>
            <person name="Laudet V."/>
            <person name="von Levetsow C."/>
            <person name="Liu Z."/>
            <person name="Lutz R."/>
            <person name="Lynch J.A."/>
            <person name="da Fonseca R.N."/>
            <person name="Posnien N."/>
            <person name="Reuter R."/>
            <person name="Roth S."/>
            <person name="Savard J."/>
            <person name="Schinko J.B."/>
            <person name="Schmitt C."/>
            <person name="Schoppmeier M."/>
            <person name="Schroder R."/>
            <person name="Shippy T.D."/>
            <person name="Simonnet F."/>
            <person name="Marques-Souza H."/>
            <person name="Tautz D."/>
            <person name="Tomoyasu Y."/>
            <person name="Trauner J."/>
            <person name="Van der Zee M."/>
            <person name="Vervoort M."/>
            <person name="Wittkopp N."/>
            <person name="Wimmer E.A."/>
            <person name="Yang X."/>
            <person name="Jones A.K."/>
            <person name="Sattelle D.B."/>
            <person name="Ebert P.R."/>
            <person name="Nelson D."/>
            <person name="Scott J.G."/>
            <person name="Beeman R.W."/>
            <person name="Muthukrishnan S."/>
            <person name="Kramer K.J."/>
            <person name="Arakane Y."/>
            <person name="Beeman R.W."/>
            <person name="Zhu Q."/>
            <person name="Hogenkamp D."/>
            <person name="Dixit R."/>
            <person name="Oppert B."/>
            <person name="Jiang H."/>
            <person name="Zou Z."/>
            <person name="Marshall J."/>
            <person name="Elpidina E."/>
            <person name="Vinokurov K."/>
            <person name="Oppert C."/>
            <person name="Zou Z."/>
            <person name="Evans J."/>
            <person name="Lu Z."/>
            <person name="Zhao P."/>
            <person name="Sumathipala N."/>
            <person name="Altincicek B."/>
            <person name="Vilcinskas A."/>
            <person name="Williams M."/>
            <person name="Hultmark D."/>
            <person name="Hetru C."/>
            <person name="Jiang H."/>
            <person name="Grimmelikhuijzen C.J."/>
            <person name="Hauser F."/>
            <person name="Cazzamali G."/>
            <person name="Williamson M."/>
            <person name="Park Y."/>
            <person name="Li B."/>
            <person name="Tanaka Y."/>
            <person name="Predel R."/>
            <person name="Neupert S."/>
            <person name="Schachtner J."/>
            <person name="Verleyen P."/>
            <person name="Raible F."/>
            <person name="Bork P."/>
            <person name="Friedrich M."/>
            <person name="Walden K.K."/>
            <person name="Robertson H.M."/>
            <person name="Angeli S."/>
            <person name="Foret S."/>
            <person name="Bucher G."/>
            <person name="Schuetz S."/>
            <person name="Maleszka R."/>
            <person name="Wimmer E.A."/>
            <person name="Beeman R.W."/>
            <person name="Lorenzen M."/>
            <person name="Tomoyasu Y."/>
            <person name="Miller S.C."/>
            <person name="Grossmann D."/>
            <person name="Bucher G."/>
        </authorList>
    </citation>
    <scope>NUCLEOTIDE SEQUENCE [LARGE SCALE GENOMIC DNA]</scope>
    <source>
        <strain evidence="1 2">Georgia GA2</strain>
    </source>
</reference>
<accession>D6WAI7</accession>
<dbReference type="EMBL" id="KQ971312">
    <property type="protein sequence ID" value="EEZ97995.1"/>
    <property type="molecule type" value="Genomic_DNA"/>
</dbReference>
<gene>
    <name evidence="1" type="primary">GLEAN_00392</name>
    <name evidence="1" type="ORF">TcasGA2_TC000392</name>
</gene>
<evidence type="ECO:0000313" key="1">
    <source>
        <dbReference type="EMBL" id="EEZ97995.1"/>
    </source>
</evidence>
<evidence type="ECO:0000313" key="2">
    <source>
        <dbReference type="Proteomes" id="UP000007266"/>
    </source>
</evidence>
<name>D6WAI7_TRICA</name>
<proteinExistence type="predicted"/>
<dbReference type="HOGENOM" id="CLU_2161590_0_0_1"/>
<sequence length="111" mass="12487">MAKHGGKGNRVIWAGSDILFDIQICPPDDDDFGEDGESELKTHVSNIFDCCSFAKNCQYLYVPWRQIMFAKQGQKTAKSLAKCKFGDDSGFFLSPIDQLCVKRLRDCSNLI</sequence>
<organism evidence="1 2">
    <name type="scientific">Tribolium castaneum</name>
    <name type="common">Red flour beetle</name>
    <dbReference type="NCBI Taxonomy" id="7070"/>
    <lineage>
        <taxon>Eukaryota</taxon>
        <taxon>Metazoa</taxon>
        <taxon>Ecdysozoa</taxon>
        <taxon>Arthropoda</taxon>
        <taxon>Hexapoda</taxon>
        <taxon>Insecta</taxon>
        <taxon>Pterygota</taxon>
        <taxon>Neoptera</taxon>
        <taxon>Endopterygota</taxon>
        <taxon>Coleoptera</taxon>
        <taxon>Polyphaga</taxon>
        <taxon>Cucujiformia</taxon>
        <taxon>Tenebrionidae</taxon>
        <taxon>Tenebrionidae incertae sedis</taxon>
        <taxon>Tribolium</taxon>
    </lineage>
</organism>
<dbReference type="Proteomes" id="UP000007266">
    <property type="component" value="Linkage group 2"/>
</dbReference>
<protein>
    <submittedName>
        <fullName evidence="1">Uncharacterized protein</fullName>
    </submittedName>
</protein>
<reference evidence="1 2" key="2">
    <citation type="journal article" date="2010" name="Nucleic Acids Res.">
        <title>BeetleBase in 2010: revisions to provide comprehensive genomic information for Tribolium castaneum.</title>
        <authorList>
            <person name="Kim H.S."/>
            <person name="Murphy T."/>
            <person name="Xia J."/>
            <person name="Caragea D."/>
            <person name="Park Y."/>
            <person name="Beeman R.W."/>
            <person name="Lorenzen M.D."/>
            <person name="Butcher S."/>
            <person name="Manak J.R."/>
            <person name="Brown S.J."/>
        </authorList>
    </citation>
    <scope>GENOME REANNOTATION</scope>
    <source>
        <strain evidence="1 2">Georgia GA2</strain>
    </source>
</reference>
<keyword evidence="2" id="KW-1185">Reference proteome</keyword>